<evidence type="ECO:0008006" key="3">
    <source>
        <dbReference type="Google" id="ProtNLM"/>
    </source>
</evidence>
<proteinExistence type="predicted"/>
<dbReference type="EMBL" id="VUAZ01000003">
    <property type="protein sequence ID" value="MPR00736.1"/>
    <property type="molecule type" value="Genomic_DNA"/>
</dbReference>
<sequence>MTGIKERPILFSAPMVRAILEGRKTVTRRPVKVQPHIDASGNFCVGNSNYGQDGYGKPVTRHFVNGCCPFGKPGYRLWVRETWGVISHDFDGHENMIDWEPDRPASPIREMPFGKGYYSGHVIYRADGEAVWSGDDDGGGDDRSAWKPSIHIPRIASRILLEITDVRVERLQDITEEQAKAEGVRLMRDGSDTWVGREGPGNLVTPWPTAKEAFSDLWNSINGPHAWEANPWVWCVNFKRVTP</sequence>
<protein>
    <recommendedName>
        <fullName evidence="3">Morphogenetic protein</fullName>
    </recommendedName>
</protein>
<evidence type="ECO:0000313" key="2">
    <source>
        <dbReference type="Proteomes" id="UP000326112"/>
    </source>
</evidence>
<comment type="caution">
    <text evidence="1">The sequence shown here is derived from an EMBL/GenBank/DDBJ whole genome shotgun (WGS) entry which is preliminary data.</text>
</comment>
<reference evidence="1 2" key="2">
    <citation type="journal article" date="2023" name="Plant Pathol.">
        <title>Dismantling and reorganizing Pseudomonas marginalis sensu#lato.</title>
        <authorList>
            <person name="Sawada H."/>
            <person name="Fujikawa T."/>
            <person name="Satou M."/>
        </authorList>
    </citation>
    <scope>NUCLEOTIDE SEQUENCE [LARGE SCALE GENOMIC DNA]</scope>
    <source>
        <strain evidence="1 2">MAFF 212408</strain>
    </source>
</reference>
<gene>
    <name evidence="1" type="ORF">F0169_00810</name>
</gene>
<dbReference type="RefSeq" id="WP_152745153.1">
    <property type="nucleotide sequence ID" value="NZ_VUAZ01000003.1"/>
</dbReference>
<evidence type="ECO:0000313" key="1">
    <source>
        <dbReference type="EMBL" id="MPR00736.1"/>
    </source>
</evidence>
<reference evidence="1 2" key="1">
    <citation type="journal article" date="2020" name="Int. J. Syst. Evol. Microbiol.">
        <title>Pseudomonas kitaguniensis sp. nov., a pathogen causing bacterial rot of Welsh onion in Japan.</title>
        <authorList>
            <person name="Sawada H."/>
            <person name="Fujikawa T."/>
            <person name="Nishiwaki Y."/>
            <person name="Horita H."/>
        </authorList>
    </citation>
    <scope>NUCLEOTIDE SEQUENCE [LARGE SCALE GENOMIC DNA]</scope>
    <source>
        <strain evidence="1 2">MAFF 212408</strain>
    </source>
</reference>
<accession>A0A5N7KF00</accession>
<organism evidence="1 2">
    <name type="scientific">Pseudomonas kitaguniensis</name>
    <dbReference type="NCBI Taxonomy" id="2607908"/>
    <lineage>
        <taxon>Bacteria</taxon>
        <taxon>Pseudomonadati</taxon>
        <taxon>Pseudomonadota</taxon>
        <taxon>Gammaproteobacteria</taxon>
        <taxon>Pseudomonadales</taxon>
        <taxon>Pseudomonadaceae</taxon>
        <taxon>Pseudomonas</taxon>
    </lineage>
</organism>
<name>A0A5N7KF00_9PSED</name>
<dbReference type="Proteomes" id="UP000326112">
    <property type="component" value="Unassembled WGS sequence"/>
</dbReference>
<keyword evidence="2" id="KW-1185">Reference proteome</keyword>